<evidence type="ECO:0000313" key="1">
    <source>
        <dbReference type="EnsemblPlants" id="OMERI09G07170.4"/>
    </source>
</evidence>
<keyword evidence="2" id="KW-1185">Reference proteome</keyword>
<dbReference type="Gene3D" id="3.30.465.10">
    <property type="match status" value="1"/>
</dbReference>
<reference evidence="1" key="1">
    <citation type="submission" date="2015-04" db="UniProtKB">
        <authorList>
            <consortium name="EnsemblPlants"/>
        </authorList>
    </citation>
    <scope>IDENTIFICATION</scope>
</reference>
<evidence type="ECO:0000313" key="2">
    <source>
        <dbReference type="Proteomes" id="UP000008021"/>
    </source>
</evidence>
<proteinExistence type="predicted"/>
<dbReference type="GO" id="GO:0016491">
    <property type="term" value="F:oxidoreductase activity"/>
    <property type="evidence" value="ECO:0007669"/>
    <property type="project" value="UniProtKB-ARBA"/>
</dbReference>
<name>A0A0E0ERW2_9ORYZ</name>
<dbReference type="GO" id="GO:0050660">
    <property type="term" value="F:flavin adenine dinucleotide binding"/>
    <property type="evidence" value="ECO:0007669"/>
    <property type="project" value="InterPro"/>
</dbReference>
<reference evidence="1" key="2">
    <citation type="submission" date="2018-05" db="EMBL/GenBank/DDBJ databases">
        <title>OmerRS3 (Oryza meridionalis Reference Sequence Version 3).</title>
        <authorList>
            <person name="Zhang J."/>
            <person name="Kudrna D."/>
            <person name="Lee S."/>
            <person name="Talag J."/>
            <person name="Welchert J."/>
            <person name="Wing R.A."/>
        </authorList>
    </citation>
    <scope>NUCLEOTIDE SEQUENCE [LARGE SCALE GENOMIC DNA]</scope>
    <source>
        <strain evidence="1">cv. OR44</strain>
    </source>
</reference>
<dbReference type="Proteomes" id="UP000008021">
    <property type="component" value="Chromosome 9"/>
</dbReference>
<dbReference type="SUPFAM" id="SSF56176">
    <property type="entry name" value="FAD-binding/transporter-associated domain-like"/>
    <property type="match status" value="1"/>
</dbReference>
<accession>A0A0E0ERW2</accession>
<dbReference type="InterPro" id="IPR036318">
    <property type="entry name" value="FAD-bd_PCMH-like_sf"/>
</dbReference>
<dbReference type="Gramene" id="OMERI09G07170.4">
    <property type="protein sequence ID" value="OMERI09G07170.4"/>
    <property type="gene ID" value="OMERI09G07170"/>
</dbReference>
<dbReference type="InterPro" id="IPR016169">
    <property type="entry name" value="FAD-bd_PCMH_sub2"/>
</dbReference>
<sequence length="76" mass="7930">MNGIKGVDGWGQPAGNQIAFPAGLCPTVGVGDHFNGGRFGMLLRKYGLAADNVIDAVLIDAKGRLLNKNSRGSDVF</sequence>
<dbReference type="HOGENOM" id="CLU_2658709_0_0_1"/>
<organism evidence="1">
    <name type="scientific">Oryza meridionalis</name>
    <dbReference type="NCBI Taxonomy" id="40149"/>
    <lineage>
        <taxon>Eukaryota</taxon>
        <taxon>Viridiplantae</taxon>
        <taxon>Streptophyta</taxon>
        <taxon>Embryophyta</taxon>
        <taxon>Tracheophyta</taxon>
        <taxon>Spermatophyta</taxon>
        <taxon>Magnoliopsida</taxon>
        <taxon>Liliopsida</taxon>
        <taxon>Poales</taxon>
        <taxon>Poaceae</taxon>
        <taxon>BOP clade</taxon>
        <taxon>Oryzoideae</taxon>
        <taxon>Oryzeae</taxon>
        <taxon>Oryzinae</taxon>
        <taxon>Oryza</taxon>
    </lineage>
</organism>
<dbReference type="PANTHER" id="PTHR32448">
    <property type="entry name" value="OS08G0158400 PROTEIN"/>
    <property type="match status" value="1"/>
</dbReference>
<dbReference type="EnsemblPlants" id="OMERI09G07170.4">
    <property type="protein sequence ID" value="OMERI09G07170.4"/>
    <property type="gene ID" value="OMERI09G07170"/>
</dbReference>
<protein>
    <submittedName>
        <fullName evidence="1">Uncharacterized protein</fullName>
    </submittedName>
</protein>
<dbReference type="AlphaFoldDB" id="A0A0E0ERW2"/>